<evidence type="ECO:0000256" key="6">
    <source>
        <dbReference type="HAMAP-Rule" id="MF_01554"/>
    </source>
</evidence>
<dbReference type="InterPro" id="IPR005841">
    <property type="entry name" value="Alpha-D-phosphohexomutase_SF"/>
</dbReference>
<dbReference type="InterPro" id="IPR005844">
    <property type="entry name" value="A-D-PHexomutase_a/b/a-I"/>
</dbReference>
<dbReference type="InterPro" id="IPR005843">
    <property type="entry name" value="A-D-PHexomutase_C"/>
</dbReference>
<dbReference type="InterPro" id="IPR050060">
    <property type="entry name" value="Phosphoglucosamine_mutase"/>
</dbReference>
<feature type="binding site" evidence="6">
    <location>
        <position position="273"/>
    </location>
    <ligand>
        <name>Mg(2+)</name>
        <dbReference type="ChEBI" id="CHEBI:18420"/>
    </ligand>
</feature>
<dbReference type="HAMAP" id="MF_01554_B">
    <property type="entry name" value="GlmM_B"/>
    <property type="match status" value="1"/>
</dbReference>
<feature type="active site" description="Phosphoserine intermediate" evidence="6">
    <location>
        <position position="95"/>
    </location>
</feature>
<dbReference type="Pfam" id="PF02878">
    <property type="entry name" value="PGM_PMM_I"/>
    <property type="match status" value="1"/>
</dbReference>
<comment type="function">
    <text evidence="6">Catalyzes the conversion of glucosamine-6-phosphate to glucosamine-1-phosphate.</text>
</comment>
<evidence type="ECO:0000256" key="3">
    <source>
        <dbReference type="ARBA" id="ARBA00022723"/>
    </source>
</evidence>
<dbReference type="InterPro" id="IPR036900">
    <property type="entry name" value="A-D-PHexomutase_C_sf"/>
</dbReference>
<dbReference type="CDD" id="cd05802">
    <property type="entry name" value="GlmM"/>
    <property type="match status" value="1"/>
</dbReference>
<keyword evidence="12" id="KW-1185">Reference proteome</keyword>
<feature type="domain" description="Alpha-D-phosphohexomutase alpha/beta/alpha" evidence="9">
    <location>
        <begin position="186"/>
        <end position="284"/>
    </location>
</feature>
<comment type="PTM">
    <text evidence="6">Activated by phosphorylation.</text>
</comment>
<comment type="cofactor">
    <cofactor evidence="6">
        <name>Mg(2+)</name>
        <dbReference type="ChEBI" id="CHEBI:18420"/>
    </cofactor>
    <text evidence="6">Binds 1 Mg(2+) ion per subunit.</text>
</comment>
<feature type="domain" description="Alpha-D-phosphohexomutase alpha/beta/alpha" evidence="10">
    <location>
        <begin position="288"/>
        <end position="399"/>
    </location>
</feature>
<evidence type="ECO:0000256" key="4">
    <source>
        <dbReference type="ARBA" id="ARBA00022842"/>
    </source>
</evidence>
<dbReference type="Pfam" id="PF02879">
    <property type="entry name" value="PGM_PMM_II"/>
    <property type="match status" value="1"/>
</dbReference>
<keyword evidence="4 6" id="KW-0460">Magnesium</keyword>
<dbReference type="GO" id="GO:0008966">
    <property type="term" value="F:phosphoglucosamine mutase activity"/>
    <property type="evidence" value="ECO:0007669"/>
    <property type="project" value="UniProtKB-EC"/>
</dbReference>
<organism evidence="11 12">
    <name type="scientific">Adlercreutzia wanghongyangiae</name>
    <dbReference type="NCBI Taxonomy" id="3111451"/>
    <lineage>
        <taxon>Bacteria</taxon>
        <taxon>Bacillati</taxon>
        <taxon>Actinomycetota</taxon>
        <taxon>Coriobacteriia</taxon>
        <taxon>Eggerthellales</taxon>
        <taxon>Eggerthellaceae</taxon>
        <taxon>Adlercreutzia</taxon>
    </lineage>
</organism>
<feature type="domain" description="Alpha-D-phosphohexomutase C-terminal" evidence="7">
    <location>
        <begin position="404"/>
        <end position="470"/>
    </location>
</feature>
<dbReference type="InterPro" id="IPR006352">
    <property type="entry name" value="GlmM_bact"/>
</dbReference>
<dbReference type="RefSeq" id="WP_338209110.1">
    <property type="nucleotide sequence ID" value="NZ_JAYMFF010000003.1"/>
</dbReference>
<comment type="catalytic activity">
    <reaction evidence="6">
        <text>alpha-D-glucosamine 1-phosphate = D-glucosamine 6-phosphate</text>
        <dbReference type="Rhea" id="RHEA:23424"/>
        <dbReference type="ChEBI" id="CHEBI:58516"/>
        <dbReference type="ChEBI" id="CHEBI:58725"/>
        <dbReference type="EC" id="5.4.2.10"/>
    </reaction>
</comment>
<evidence type="ECO:0000259" key="7">
    <source>
        <dbReference type="Pfam" id="PF00408"/>
    </source>
</evidence>
<evidence type="ECO:0000313" key="11">
    <source>
        <dbReference type="EMBL" id="MEC4175374.1"/>
    </source>
</evidence>
<evidence type="ECO:0000256" key="5">
    <source>
        <dbReference type="ARBA" id="ARBA00023235"/>
    </source>
</evidence>
<feature type="binding site" evidence="6">
    <location>
        <position position="271"/>
    </location>
    <ligand>
        <name>Mg(2+)</name>
        <dbReference type="ChEBI" id="CHEBI:18420"/>
    </ligand>
</feature>
<dbReference type="Proteomes" id="UP001349994">
    <property type="component" value="Unassembled WGS sequence"/>
</dbReference>
<dbReference type="Gene3D" id="3.30.310.50">
    <property type="entry name" value="Alpha-D-phosphohexomutase, C-terminal domain"/>
    <property type="match status" value="1"/>
</dbReference>
<dbReference type="InterPro" id="IPR005845">
    <property type="entry name" value="A-D-PHexomutase_a/b/a-II"/>
</dbReference>
<protein>
    <recommendedName>
        <fullName evidence="6">Phosphoglucosamine mutase</fullName>
        <ecNumber evidence="6">5.4.2.10</ecNumber>
    </recommendedName>
</protein>
<evidence type="ECO:0000259" key="8">
    <source>
        <dbReference type="Pfam" id="PF02878"/>
    </source>
</evidence>
<keyword evidence="2 6" id="KW-0597">Phosphoprotein</keyword>
<keyword evidence="5 6" id="KW-0413">Isomerase</keyword>
<dbReference type="EMBL" id="JAYMFF010000003">
    <property type="protein sequence ID" value="MEC4175374.1"/>
    <property type="molecule type" value="Genomic_DNA"/>
</dbReference>
<evidence type="ECO:0000313" key="12">
    <source>
        <dbReference type="Proteomes" id="UP001349994"/>
    </source>
</evidence>
<dbReference type="Gene3D" id="3.40.120.10">
    <property type="entry name" value="Alpha-D-Glucose-1,6-Bisphosphate, subunit A, domain 3"/>
    <property type="match status" value="3"/>
</dbReference>
<dbReference type="InterPro" id="IPR005846">
    <property type="entry name" value="A-D-PHexomutase_a/b/a-III"/>
</dbReference>
<reference evidence="11 12" key="1">
    <citation type="submission" date="2024-01" db="EMBL/GenBank/DDBJ databases">
        <title>novel species in genus Adlercreutzia.</title>
        <authorList>
            <person name="Liu X."/>
        </authorList>
    </citation>
    <scope>NUCLEOTIDE SEQUENCE [LARGE SCALE GENOMIC DNA]</scope>
    <source>
        <strain evidence="11 12">R7</strain>
    </source>
</reference>
<comment type="caution">
    <text evidence="11">The sequence shown here is derived from an EMBL/GenBank/DDBJ whole genome shotgun (WGS) entry which is preliminary data.</text>
</comment>
<comment type="similarity">
    <text evidence="1 6">Belongs to the phosphohexose mutase family.</text>
</comment>
<feature type="domain" description="Alpha-D-phosphohexomutase alpha/beta/alpha" evidence="8">
    <location>
        <begin position="3"/>
        <end position="128"/>
    </location>
</feature>
<keyword evidence="3 6" id="KW-0479">Metal-binding</keyword>
<evidence type="ECO:0000256" key="2">
    <source>
        <dbReference type="ARBA" id="ARBA00022553"/>
    </source>
</evidence>
<dbReference type="Pfam" id="PF00408">
    <property type="entry name" value="PGM_PMM_IV"/>
    <property type="match status" value="1"/>
</dbReference>
<dbReference type="SUPFAM" id="SSF53738">
    <property type="entry name" value="Phosphoglucomutase, first 3 domains"/>
    <property type="match status" value="3"/>
</dbReference>
<dbReference type="InterPro" id="IPR016055">
    <property type="entry name" value="A-D-PHexomutase_a/b/a-I/II/III"/>
</dbReference>
<dbReference type="PANTHER" id="PTHR42946">
    <property type="entry name" value="PHOSPHOHEXOSE MUTASE"/>
    <property type="match status" value="1"/>
</dbReference>
<proteinExistence type="inferred from homology"/>
<evidence type="ECO:0000259" key="10">
    <source>
        <dbReference type="Pfam" id="PF02880"/>
    </source>
</evidence>
<feature type="binding site" evidence="6">
    <location>
        <position position="275"/>
    </location>
    <ligand>
        <name>Mg(2+)</name>
        <dbReference type="ChEBI" id="CHEBI:18420"/>
    </ligand>
</feature>
<dbReference type="PANTHER" id="PTHR42946:SF1">
    <property type="entry name" value="PHOSPHOGLUCOMUTASE (ALPHA-D-GLUCOSE-1,6-BISPHOSPHATE-DEPENDENT)"/>
    <property type="match status" value="1"/>
</dbReference>
<dbReference type="SUPFAM" id="SSF55957">
    <property type="entry name" value="Phosphoglucomutase, C-terminal domain"/>
    <property type="match status" value="1"/>
</dbReference>
<evidence type="ECO:0000259" key="9">
    <source>
        <dbReference type="Pfam" id="PF02879"/>
    </source>
</evidence>
<accession>A0ABU6IG27</accession>
<name>A0ABU6IG27_9ACTN</name>
<gene>
    <name evidence="6" type="primary">glmM</name>
    <name evidence="11" type="ORF">VIN30_02790</name>
</gene>
<evidence type="ECO:0000256" key="1">
    <source>
        <dbReference type="ARBA" id="ARBA00010231"/>
    </source>
</evidence>
<feature type="binding site" description="via phosphate group" evidence="6">
    <location>
        <position position="95"/>
    </location>
    <ligand>
        <name>Mg(2+)</name>
        <dbReference type="ChEBI" id="CHEBI:18420"/>
    </ligand>
</feature>
<feature type="modified residue" description="Phosphoserine" evidence="6">
    <location>
        <position position="95"/>
    </location>
</feature>
<dbReference type="PRINTS" id="PR00509">
    <property type="entry name" value="PGMPMM"/>
</dbReference>
<sequence>MARLFGTDGVRGIANVELTCELAYRLGQAAATFLGKSIVVGKDTRLSGDMLEAALVAGIMSAGGTALVAGVIPTPGVALLVREMKAAGGAVISASHNPPEYNGIKLFDAHGFKLPDAVEDDIEAFIAAGGLEGQVASAREVADAGARVAAEQGAPADALTYIASEITMPSGGSLGVTVPLEQACEIYIDHVVRSIESQGLSFKGMRIALDTGHGASSLTSPEALRRLGAEVIVINDDFSGMDINVQCGSTHLEPLRTLMAESGADVGIAHDGDADRVMLLCPDGTEVDGDMVEAVCALDMHERGVLAGDTVVSTVMANFGFVRAMREVGINVVQTKVGDRYVLEAMREHGYSIGGEQSGHMILLDHNSTGDGLMTACQFLAAVLRSGKPVGEAVRVMEKMPQTLINVRVNDKHAVDGNEAVAAAVAAAEEALGDDGRVLLRPSGTEPVVRVMVEAVDPAAARSHAEAIAAVVEASV</sequence>
<dbReference type="EC" id="5.4.2.10" evidence="6"/>
<dbReference type="Pfam" id="PF02880">
    <property type="entry name" value="PGM_PMM_III"/>
    <property type="match status" value="1"/>
</dbReference>